<protein>
    <submittedName>
        <fullName evidence="1">Uncharacterized protein</fullName>
    </submittedName>
</protein>
<dbReference type="AlphaFoldDB" id="A0A5E6S8I1"/>
<proteinExistence type="predicted"/>
<gene>
    <name evidence="1" type="ORF">PS645_01841</name>
</gene>
<organism evidence="1 2">
    <name type="scientific">Pseudomonas fluorescens</name>
    <dbReference type="NCBI Taxonomy" id="294"/>
    <lineage>
        <taxon>Bacteria</taxon>
        <taxon>Pseudomonadati</taxon>
        <taxon>Pseudomonadota</taxon>
        <taxon>Gammaproteobacteria</taxon>
        <taxon>Pseudomonadales</taxon>
        <taxon>Pseudomonadaceae</taxon>
        <taxon>Pseudomonas</taxon>
    </lineage>
</organism>
<evidence type="ECO:0000313" key="1">
    <source>
        <dbReference type="EMBL" id="VVM72628.1"/>
    </source>
</evidence>
<dbReference type="EMBL" id="CABVGX010000011">
    <property type="protein sequence ID" value="VVM72628.1"/>
    <property type="molecule type" value="Genomic_DNA"/>
</dbReference>
<reference evidence="1 2" key="1">
    <citation type="submission" date="2019-09" db="EMBL/GenBank/DDBJ databases">
        <authorList>
            <person name="Chandra G."/>
            <person name="Truman W A."/>
        </authorList>
    </citation>
    <scope>NUCLEOTIDE SEQUENCE [LARGE SCALE GENOMIC DNA]</scope>
    <source>
        <strain evidence="1">PS645</strain>
    </source>
</reference>
<sequence length="258" mass="28254">MAALDYLLRAGLTAELNGDKLRLRPADRITDADRLYVCKHRVELIAELNAANDPTLCWLHLLVLANGYVVQACGDIDTAITKQKAHQQHGDTLLAVVAVPGFERPLSEAEIVKALIGTLATPSSKPTPSSLWLPRVARLLGTHPAVLLDEGHLEPHDLAELADADVVLVADTIHVSPAWINRPQRVEQTAEIHTVEEVKPQHIIHTAAKASQAWREADAAHTNHLMSCRACHAATGRYCPAGVDLRQRYNNTQMETSE</sequence>
<name>A0A5E6S8I1_PSEFL</name>
<evidence type="ECO:0000313" key="2">
    <source>
        <dbReference type="Proteomes" id="UP000325607"/>
    </source>
</evidence>
<dbReference type="RefSeq" id="WP_224787686.1">
    <property type="nucleotide sequence ID" value="NZ_CABVGX010000011.1"/>
</dbReference>
<accession>A0A5E6S8I1</accession>
<dbReference type="Proteomes" id="UP000325607">
    <property type="component" value="Unassembled WGS sequence"/>
</dbReference>